<dbReference type="NCBIfam" id="TIGR03138">
    <property type="entry name" value="QueF"/>
    <property type="match status" value="1"/>
</dbReference>
<evidence type="ECO:0000256" key="5">
    <source>
        <dbReference type="HAMAP-Rule" id="MF_00817"/>
    </source>
</evidence>
<comment type="subcellular location">
    <subcellularLocation>
        <location evidence="5">Cytoplasm</location>
    </subcellularLocation>
</comment>
<dbReference type="GO" id="GO:0008616">
    <property type="term" value="P:tRNA queuosine(34) biosynthetic process"/>
    <property type="evidence" value="ECO:0007669"/>
    <property type="project" value="UniProtKB-UniRule"/>
</dbReference>
<comment type="catalytic activity">
    <reaction evidence="5">
        <text>7-aminomethyl-7-carbaguanine + 2 NADP(+) = 7-cyano-7-carbaguanine + 2 NADPH + 3 H(+)</text>
        <dbReference type="Rhea" id="RHEA:13409"/>
        <dbReference type="ChEBI" id="CHEBI:15378"/>
        <dbReference type="ChEBI" id="CHEBI:45075"/>
        <dbReference type="ChEBI" id="CHEBI:57783"/>
        <dbReference type="ChEBI" id="CHEBI:58349"/>
        <dbReference type="ChEBI" id="CHEBI:58703"/>
        <dbReference type="EC" id="1.7.1.13"/>
    </reaction>
</comment>
<gene>
    <name evidence="5 7" type="primary">queF</name>
    <name evidence="7" type="ORF">EHSB41UT_03202</name>
</gene>
<keyword evidence="8" id="KW-1185">Reference proteome</keyword>
<dbReference type="SUPFAM" id="SSF55620">
    <property type="entry name" value="Tetrahydrobiopterin biosynthesis enzymes-like"/>
    <property type="match status" value="1"/>
</dbReference>
<accession>A0A1X7APT6</accession>
<dbReference type="AlphaFoldDB" id="A0A1X7APT6"/>
<proteinExistence type="inferred from homology"/>
<evidence type="ECO:0000256" key="1">
    <source>
        <dbReference type="ARBA" id="ARBA00022490"/>
    </source>
</evidence>
<dbReference type="EMBL" id="FWPT01000007">
    <property type="protein sequence ID" value="SMA49357.1"/>
    <property type="molecule type" value="Genomic_DNA"/>
</dbReference>
<evidence type="ECO:0000256" key="3">
    <source>
        <dbReference type="ARBA" id="ARBA00022857"/>
    </source>
</evidence>
<evidence type="ECO:0000256" key="4">
    <source>
        <dbReference type="ARBA" id="ARBA00023002"/>
    </source>
</evidence>
<feature type="active site" description="Thioimide intermediate" evidence="5">
    <location>
        <position position="183"/>
    </location>
</feature>
<dbReference type="HAMAP" id="MF_00817">
    <property type="entry name" value="QueF_type2"/>
    <property type="match status" value="1"/>
</dbReference>
<evidence type="ECO:0000256" key="2">
    <source>
        <dbReference type="ARBA" id="ARBA00022785"/>
    </source>
</evidence>
<feature type="active site" description="Proton donor" evidence="5">
    <location>
        <position position="190"/>
    </location>
</feature>
<comment type="similarity">
    <text evidence="5">Belongs to the GTP cyclohydrolase I family. QueF type 2 subfamily.</text>
</comment>
<evidence type="ECO:0000259" key="6">
    <source>
        <dbReference type="Pfam" id="PF14819"/>
    </source>
</evidence>
<protein>
    <recommendedName>
        <fullName evidence="5">NADPH-dependent 7-cyano-7-deazaguanine reductase</fullName>
        <ecNumber evidence="5">1.7.1.13</ecNumber>
    </recommendedName>
    <alternativeName>
        <fullName evidence="5">7-cyano-7-carbaguanine reductase</fullName>
    </alternativeName>
    <alternativeName>
        <fullName evidence="5">NADPH-dependent nitrile oxidoreductase</fullName>
    </alternativeName>
    <alternativeName>
        <fullName evidence="5">PreQ(0) reductase</fullName>
    </alternativeName>
</protein>
<dbReference type="OrthoDB" id="9789995at2"/>
<name>A0A1X7APT6_9GAMM</name>
<dbReference type="GO" id="GO:0033739">
    <property type="term" value="F:preQ1 synthase activity"/>
    <property type="evidence" value="ECO:0007669"/>
    <property type="project" value="UniProtKB-UniRule"/>
</dbReference>
<dbReference type="PIRSF" id="PIRSF004750">
    <property type="entry name" value="Nitrile_oxidored_YqcD_prd"/>
    <property type="match status" value="1"/>
</dbReference>
<dbReference type="InterPro" id="IPR050084">
    <property type="entry name" value="NADPH_dep_7-cyano-7-deazaG_red"/>
</dbReference>
<comment type="function">
    <text evidence="5">Catalyzes the NADPH-dependent reduction of 7-cyano-7-deazaguanine (preQ0) to 7-aminomethyl-7-deazaguanine (preQ1).</text>
</comment>
<keyword evidence="3 5" id="KW-0521">NADP</keyword>
<dbReference type="GO" id="GO:0005737">
    <property type="term" value="C:cytoplasm"/>
    <property type="evidence" value="ECO:0007669"/>
    <property type="project" value="UniProtKB-SubCell"/>
</dbReference>
<feature type="binding site" evidence="5">
    <location>
        <begin position="222"/>
        <end position="223"/>
    </location>
    <ligand>
        <name>substrate</name>
    </ligand>
</feature>
<dbReference type="Pfam" id="PF14819">
    <property type="entry name" value="QueF_N"/>
    <property type="match status" value="1"/>
</dbReference>
<dbReference type="InterPro" id="IPR043133">
    <property type="entry name" value="GTP-CH-I_C/QueF"/>
</dbReference>
<evidence type="ECO:0000313" key="7">
    <source>
        <dbReference type="EMBL" id="SMA49357.1"/>
    </source>
</evidence>
<comment type="pathway">
    <text evidence="5">tRNA modification; tRNA-queuosine biosynthesis.</text>
</comment>
<dbReference type="InterPro" id="IPR016428">
    <property type="entry name" value="QueF_type2"/>
</dbReference>
<sequence length="275" mass="30764">MSNTVNDSPLGRHSEYKSEYDASLLFPIPRAPKWEALALDSSNLPFTGTDTWNGPELSWLNEKGKPVVMGGAFILPCHSPNIIESKSFKLYLNSFNQTRFGSPEQVQAIMEKDLSAAAGAPVKVALYTLDELTGQGLHHIAGDCIDDLDVTIDTYTLETGFLAANTDAVMTETLYSHLLKSNCPVTGQPDWGTLVIEYTGPQIDREGLLKYLCSFRQHQDFHEQCVERIFMDLKRLCGAEQLTVYARYVRRGGLDINPWRSDCGKVVDNRRLARQ</sequence>
<dbReference type="Proteomes" id="UP000196573">
    <property type="component" value="Unassembled WGS sequence"/>
</dbReference>
<keyword evidence="2 5" id="KW-0671">Queuosine biosynthesis</keyword>
<dbReference type="EC" id="1.7.1.13" evidence="5"/>
<comment type="subunit">
    <text evidence="5">Homodimer.</text>
</comment>
<dbReference type="UniPathway" id="UPA00392"/>
<feature type="binding site" evidence="5">
    <location>
        <begin position="83"/>
        <end position="85"/>
    </location>
    <ligand>
        <name>substrate</name>
    </ligand>
</feature>
<feature type="binding site" evidence="5">
    <location>
        <begin position="85"/>
        <end position="86"/>
    </location>
    <ligand>
        <name>NADPH</name>
        <dbReference type="ChEBI" id="CHEBI:57783"/>
    </ligand>
</feature>
<feature type="binding site" evidence="5">
    <location>
        <begin position="251"/>
        <end position="252"/>
    </location>
    <ligand>
        <name>NADPH</name>
        <dbReference type="ChEBI" id="CHEBI:57783"/>
    </ligand>
</feature>
<feature type="domain" description="NADPH-dependent 7-cyano-7-deazaguanine reductase N-terminal" evidence="6">
    <location>
        <begin position="16"/>
        <end position="126"/>
    </location>
</feature>
<dbReference type="Gene3D" id="3.30.1130.10">
    <property type="match status" value="2"/>
</dbReference>
<keyword evidence="1 5" id="KW-0963">Cytoplasm</keyword>
<dbReference type="InterPro" id="IPR029139">
    <property type="entry name" value="QueF_N"/>
</dbReference>
<dbReference type="PANTHER" id="PTHR34354">
    <property type="entry name" value="NADPH-DEPENDENT 7-CYANO-7-DEAZAGUANINE REDUCTASE"/>
    <property type="match status" value="1"/>
</dbReference>
<dbReference type="RefSeq" id="WP_087111663.1">
    <property type="nucleotide sequence ID" value="NZ_CBCSCN010000007.1"/>
</dbReference>
<evidence type="ECO:0000313" key="8">
    <source>
        <dbReference type="Proteomes" id="UP000196573"/>
    </source>
</evidence>
<keyword evidence="4 5" id="KW-0560">Oxidoreductase</keyword>
<reference evidence="7 8" key="1">
    <citation type="submission" date="2017-03" db="EMBL/GenBank/DDBJ databases">
        <authorList>
            <person name="Afonso C.L."/>
            <person name="Miller P.J."/>
            <person name="Scott M.A."/>
            <person name="Spackman E."/>
            <person name="Goraichik I."/>
            <person name="Dimitrov K.M."/>
            <person name="Suarez D.L."/>
            <person name="Swayne D.E."/>
        </authorList>
    </citation>
    <scope>NUCLEOTIDE SEQUENCE [LARGE SCALE GENOMIC DNA]</scope>
    <source>
        <strain evidence="7">SB41UT1</strain>
    </source>
</reference>
<organism evidence="7 8">
    <name type="scientific">Parendozoicomonas haliclonae</name>
    <dbReference type="NCBI Taxonomy" id="1960125"/>
    <lineage>
        <taxon>Bacteria</taxon>
        <taxon>Pseudomonadati</taxon>
        <taxon>Pseudomonadota</taxon>
        <taxon>Gammaproteobacteria</taxon>
        <taxon>Oceanospirillales</taxon>
        <taxon>Endozoicomonadaceae</taxon>
        <taxon>Parendozoicomonas</taxon>
    </lineage>
</organism>
<dbReference type="InterPro" id="IPR029500">
    <property type="entry name" value="QueF"/>
</dbReference>
<dbReference type="Pfam" id="PF14489">
    <property type="entry name" value="QueF"/>
    <property type="match status" value="1"/>
</dbReference>
<dbReference type="PANTHER" id="PTHR34354:SF1">
    <property type="entry name" value="NADPH-DEPENDENT 7-CYANO-7-DEAZAGUANINE REDUCTASE"/>
    <property type="match status" value="1"/>
</dbReference>